<gene>
    <name evidence="2" type="ORF">FN846DRAFT_928307</name>
</gene>
<keyword evidence="3" id="KW-1185">Reference proteome</keyword>
<comment type="caution">
    <text evidence="2">The sequence shown here is derived from an EMBL/GenBank/DDBJ whole genome shotgun (WGS) entry which is preliminary data.</text>
</comment>
<dbReference type="Proteomes" id="UP000326924">
    <property type="component" value="Unassembled WGS sequence"/>
</dbReference>
<proteinExistence type="predicted"/>
<dbReference type="OrthoDB" id="5422788at2759"/>
<reference evidence="2 3" key="1">
    <citation type="submission" date="2019-09" db="EMBL/GenBank/DDBJ databases">
        <title>Draft genome of the ectomycorrhizal ascomycete Sphaerosporella brunnea.</title>
        <authorList>
            <consortium name="DOE Joint Genome Institute"/>
            <person name="Benucci G.M."/>
            <person name="Marozzi G."/>
            <person name="Antonielli L."/>
            <person name="Sanchez S."/>
            <person name="Marco P."/>
            <person name="Wang X."/>
            <person name="Falini L.B."/>
            <person name="Barry K."/>
            <person name="Haridas S."/>
            <person name="Lipzen A."/>
            <person name="Labutti K."/>
            <person name="Grigoriev I.V."/>
            <person name="Murat C."/>
            <person name="Martin F."/>
            <person name="Albertini E."/>
            <person name="Donnini D."/>
            <person name="Bonito G."/>
        </authorList>
    </citation>
    <scope>NUCLEOTIDE SEQUENCE [LARGE SCALE GENOMIC DNA]</scope>
    <source>
        <strain evidence="2 3">Sb_GMNB300</strain>
    </source>
</reference>
<sequence length="122" mass="14107">EKSSVRVGFDWLLPVCMQSITQKKSGFVFLLVPTDYLAVVLRWLRFNRRNSEGVEARDTTNTNQTPAPYEYLDGGTYTSTGDKTVWAKVEKSGWDKRKATIKLTVRRDAWQHPPRNTETIRQ</sequence>
<name>A0A5J5FA60_9PEZI</name>
<evidence type="ECO:0000256" key="1">
    <source>
        <dbReference type="SAM" id="MobiDB-lite"/>
    </source>
</evidence>
<feature type="non-terminal residue" evidence="2">
    <location>
        <position position="1"/>
    </location>
</feature>
<evidence type="ECO:0000313" key="3">
    <source>
        <dbReference type="Proteomes" id="UP000326924"/>
    </source>
</evidence>
<protein>
    <submittedName>
        <fullName evidence="2">Uncharacterized protein</fullName>
    </submittedName>
</protein>
<dbReference type="InParanoid" id="A0A5J5FA60"/>
<evidence type="ECO:0000313" key="2">
    <source>
        <dbReference type="EMBL" id="KAA8913724.1"/>
    </source>
</evidence>
<dbReference type="EMBL" id="VXIS01000012">
    <property type="protein sequence ID" value="KAA8913724.1"/>
    <property type="molecule type" value="Genomic_DNA"/>
</dbReference>
<accession>A0A5J5FA60</accession>
<organism evidence="2 3">
    <name type="scientific">Sphaerosporella brunnea</name>
    <dbReference type="NCBI Taxonomy" id="1250544"/>
    <lineage>
        <taxon>Eukaryota</taxon>
        <taxon>Fungi</taxon>
        <taxon>Dikarya</taxon>
        <taxon>Ascomycota</taxon>
        <taxon>Pezizomycotina</taxon>
        <taxon>Pezizomycetes</taxon>
        <taxon>Pezizales</taxon>
        <taxon>Pyronemataceae</taxon>
        <taxon>Sphaerosporella</taxon>
    </lineage>
</organism>
<dbReference type="AlphaFoldDB" id="A0A5J5FA60"/>
<feature type="region of interest" description="Disordered" evidence="1">
    <location>
        <begin position="53"/>
        <end position="73"/>
    </location>
</feature>